<sequence length="409" mass="46483">MPSEQLSPVHADTQQDLQIKVCSSCHSTLVDHPASFFEPLVCTICRDRPTSQPQLRIDHDVPYSPRPSSSHEIPATRRSHQDYDNQQAEVTHSYHLPPISSSSYPKKPLLSNIQCNISPAPAHRLQSHFSTPHTYDLAPPRQHPSTAAFPDPLTDITHLRVRPRAHHCLYPGATFQGTQKSGRNSYDVNVDIVDVNFAASTLCGYLRIRGLTDDWPELTTYFDAEIIGNRYGFLTQNWGATQHEDLVHWSRFPAFKHIRHDAKRPHLTLDDRDRGVVFMRWKERFLVPDHRVQDINGASFAGFYYVCVDLNPQATPPSPTESALDESVMQMPLTPDSADSLPFYQTRRKSRSRSSRRDSSVLRRGPALAPMNPPAATMSGFYYHQNSEPYQQLSLVHTPEQTSSCFEFR</sequence>
<dbReference type="PANTHER" id="PTHR14534">
    <property type="entry name" value="VACUOLAR IMPORT AND DEGRADATION PROTEIN 24"/>
    <property type="match status" value="1"/>
</dbReference>
<dbReference type="HOGENOM" id="CLU_028759_1_1_1"/>
<proteinExistence type="inferred from homology"/>
<keyword evidence="4" id="KW-1185">Reference proteome</keyword>
<dbReference type="InterPro" id="IPR018618">
    <property type="entry name" value="GID4/10-like"/>
</dbReference>
<feature type="region of interest" description="Disordered" evidence="2">
    <location>
        <begin position="53"/>
        <end position="80"/>
    </location>
</feature>
<gene>
    <name evidence="3" type="ORF">M413DRAFT_438092</name>
</gene>
<dbReference type="GO" id="GO:0006623">
    <property type="term" value="P:protein targeting to vacuole"/>
    <property type="evidence" value="ECO:0007669"/>
    <property type="project" value="TreeGrafter"/>
</dbReference>
<protein>
    <recommendedName>
        <fullName evidence="5">Vacuolar import and degradation protein-domain-containing protein</fullName>
    </recommendedName>
</protein>
<dbReference type="GO" id="GO:0005773">
    <property type="term" value="C:vacuole"/>
    <property type="evidence" value="ECO:0007669"/>
    <property type="project" value="GOC"/>
</dbReference>
<organism evidence="3 4">
    <name type="scientific">Hebeloma cylindrosporum</name>
    <dbReference type="NCBI Taxonomy" id="76867"/>
    <lineage>
        <taxon>Eukaryota</taxon>
        <taxon>Fungi</taxon>
        <taxon>Dikarya</taxon>
        <taxon>Basidiomycota</taxon>
        <taxon>Agaricomycotina</taxon>
        <taxon>Agaricomycetes</taxon>
        <taxon>Agaricomycetidae</taxon>
        <taxon>Agaricales</taxon>
        <taxon>Agaricineae</taxon>
        <taxon>Hymenogastraceae</taxon>
        <taxon>Hebeloma</taxon>
    </lineage>
</organism>
<dbReference type="GO" id="GO:0045721">
    <property type="term" value="P:negative regulation of gluconeogenesis"/>
    <property type="evidence" value="ECO:0007669"/>
    <property type="project" value="TreeGrafter"/>
</dbReference>
<evidence type="ECO:0000256" key="1">
    <source>
        <dbReference type="ARBA" id="ARBA00061469"/>
    </source>
</evidence>
<dbReference type="GO" id="GO:0007039">
    <property type="term" value="P:protein catabolic process in the vacuole"/>
    <property type="evidence" value="ECO:0007669"/>
    <property type="project" value="TreeGrafter"/>
</dbReference>
<name>A0A0C3CYJ2_HEBCY</name>
<feature type="region of interest" description="Disordered" evidence="2">
    <location>
        <begin position="333"/>
        <end position="373"/>
    </location>
</feature>
<dbReference type="Pfam" id="PF09783">
    <property type="entry name" value="Vac_ImportDeg"/>
    <property type="match status" value="1"/>
</dbReference>
<dbReference type="AlphaFoldDB" id="A0A0C3CYJ2"/>
<dbReference type="EMBL" id="KN831768">
    <property type="protein sequence ID" value="KIM48916.1"/>
    <property type="molecule type" value="Genomic_DNA"/>
</dbReference>
<evidence type="ECO:0000313" key="4">
    <source>
        <dbReference type="Proteomes" id="UP000053424"/>
    </source>
</evidence>
<evidence type="ECO:0008006" key="5">
    <source>
        <dbReference type="Google" id="ProtNLM"/>
    </source>
</evidence>
<reference evidence="4" key="2">
    <citation type="submission" date="2015-01" db="EMBL/GenBank/DDBJ databases">
        <title>Evolutionary Origins and Diversification of the Mycorrhizal Mutualists.</title>
        <authorList>
            <consortium name="DOE Joint Genome Institute"/>
            <consortium name="Mycorrhizal Genomics Consortium"/>
            <person name="Kohler A."/>
            <person name="Kuo A."/>
            <person name="Nagy L.G."/>
            <person name="Floudas D."/>
            <person name="Copeland A."/>
            <person name="Barry K.W."/>
            <person name="Cichocki N."/>
            <person name="Veneault-Fourrey C."/>
            <person name="LaButti K."/>
            <person name="Lindquist E.A."/>
            <person name="Lipzen A."/>
            <person name="Lundell T."/>
            <person name="Morin E."/>
            <person name="Murat C."/>
            <person name="Riley R."/>
            <person name="Ohm R."/>
            <person name="Sun H."/>
            <person name="Tunlid A."/>
            <person name="Henrissat B."/>
            <person name="Grigoriev I.V."/>
            <person name="Hibbett D.S."/>
            <person name="Martin F."/>
        </authorList>
    </citation>
    <scope>NUCLEOTIDE SEQUENCE [LARGE SCALE GENOMIC DNA]</scope>
    <source>
        <strain evidence="4">h7</strain>
    </source>
</reference>
<dbReference type="OrthoDB" id="62at2759"/>
<evidence type="ECO:0000256" key="2">
    <source>
        <dbReference type="SAM" id="MobiDB-lite"/>
    </source>
</evidence>
<dbReference type="Proteomes" id="UP000053424">
    <property type="component" value="Unassembled WGS sequence"/>
</dbReference>
<evidence type="ECO:0000313" key="3">
    <source>
        <dbReference type="EMBL" id="KIM48916.1"/>
    </source>
</evidence>
<comment type="similarity">
    <text evidence="1">Belongs to the GID4/VID24 family.</text>
</comment>
<dbReference type="STRING" id="686832.A0A0C3CYJ2"/>
<dbReference type="GO" id="GO:0043161">
    <property type="term" value="P:proteasome-mediated ubiquitin-dependent protein catabolic process"/>
    <property type="evidence" value="ECO:0007669"/>
    <property type="project" value="TreeGrafter"/>
</dbReference>
<dbReference type="PANTHER" id="PTHR14534:SF3">
    <property type="entry name" value="GID COMPLEX SUBUNIT 4 HOMOLOG"/>
    <property type="match status" value="1"/>
</dbReference>
<dbReference type="GO" id="GO:0034657">
    <property type="term" value="C:GID complex"/>
    <property type="evidence" value="ECO:0007669"/>
    <property type="project" value="TreeGrafter"/>
</dbReference>
<reference evidence="3 4" key="1">
    <citation type="submission" date="2014-04" db="EMBL/GenBank/DDBJ databases">
        <authorList>
            <consortium name="DOE Joint Genome Institute"/>
            <person name="Kuo A."/>
            <person name="Gay G."/>
            <person name="Dore J."/>
            <person name="Kohler A."/>
            <person name="Nagy L.G."/>
            <person name="Floudas D."/>
            <person name="Copeland A."/>
            <person name="Barry K.W."/>
            <person name="Cichocki N."/>
            <person name="Veneault-Fourrey C."/>
            <person name="LaButti K."/>
            <person name="Lindquist E.A."/>
            <person name="Lipzen A."/>
            <person name="Lundell T."/>
            <person name="Morin E."/>
            <person name="Murat C."/>
            <person name="Sun H."/>
            <person name="Tunlid A."/>
            <person name="Henrissat B."/>
            <person name="Grigoriev I.V."/>
            <person name="Hibbett D.S."/>
            <person name="Martin F."/>
            <person name="Nordberg H.P."/>
            <person name="Cantor M.N."/>
            <person name="Hua S.X."/>
        </authorList>
    </citation>
    <scope>NUCLEOTIDE SEQUENCE [LARGE SCALE GENOMIC DNA]</scope>
    <source>
        <strain evidence="4">h7</strain>
    </source>
</reference>
<accession>A0A0C3CYJ2</accession>